<dbReference type="EMBL" id="JBCAWK010000002">
    <property type="protein sequence ID" value="KAK8865784.1"/>
    <property type="molecule type" value="Genomic_DNA"/>
</dbReference>
<dbReference type="PANTHER" id="PTHR13774:SF17">
    <property type="entry name" value="PHENAZINE BIOSYNTHESIS-LIKE DOMAIN-CONTAINING PROTEIN"/>
    <property type="match status" value="1"/>
</dbReference>
<reference evidence="4 5" key="1">
    <citation type="journal article" date="2024" name="bioRxiv">
        <title>Comparative genomics of Cryptococcus and Kwoniella reveals pathogenesis evolution and contrasting karyotype dynamics via intercentromeric recombination or chromosome fusion.</title>
        <authorList>
            <person name="Coelho M.A."/>
            <person name="David-Palma M."/>
            <person name="Shea T."/>
            <person name="Bowers K."/>
            <person name="McGinley-Smith S."/>
            <person name="Mohammad A.W."/>
            <person name="Gnirke A."/>
            <person name="Yurkov A.M."/>
            <person name="Nowrousian M."/>
            <person name="Sun S."/>
            <person name="Cuomo C.A."/>
            <person name="Heitman J."/>
        </authorList>
    </citation>
    <scope>NUCLEOTIDE SEQUENCE [LARGE SCALE GENOMIC DNA]</scope>
    <source>
        <strain evidence="4 5">CBS 13917</strain>
    </source>
</reference>
<evidence type="ECO:0000256" key="2">
    <source>
        <dbReference type="ARBA" id="ARBA00023235"/>
    </source>
</evidence>
<proteinExistence type="inferred from homology"/>
<dbReference type="RefSeq" id="XP_066805263.1">
    <property type="nucleotide sequence ID" value="XM_066944062.1"/>
</dbReference>
<sequence>MTAPQPTFHLVNAFAPTSHAGNQASVIVFPSTAADDPRTTDEGFMRLVARDFNFSETAYVVPTEEKGRYGLRWWTPAVEAHLCGHATLASAFVLFHLNPNLHDLNFDTQWAGTLTAKRVSVQEVEIILPSLEPNVLATFGHGSLDGEDQRRIQEIAEALSVSGGEVRAVEECPFGERTSFIIELDGEVNLEDLVVDFKALAGLSEGLIIVTQIDKTMSEDGRLHINSRVFGPKVGIDEDPVTGSAHAYLTGYYLASPRSKSLPEAFRQHPTATIIEGRQLSARGGELRCTWDNGNVKLVGKAFEFGRGTLNVE</sequence>
<name>A0AAW0Z4F0_9TREE</name>
<evidence type="ECO:0008006" key="6">
    <source>
        <dbReference type="Google" id="ProtNLM"/>
    </source>
</evidence>
<evidence type="ECO:0000313" key="4">
    <source>
        <dbReference type="EMBL" id="KAK8865784.1"/>
    </source>
</evidence>
<dbReference type="InterPro" id="IPR003719">
    <property type="entry name" value="Phenazine_PhzF-like"/>
</dbReference>
<comment type="caution">
    <text evidence="4">The sequence shown here is derived from an EMBL/GenBank/DDBJ whole genome shotgun (WGS) entry which is preliminary data.</text>
</comment>
<protein>
    <recommendedName>
        <fullName evidence="6">Phenazine biosynthesis protein</fullName>
    </recommendedName>
</protein>
<comment type="similarity">
    <text evidence="1">Belongs to the PhzF family.</text>
</comment>
<dbReference type="GO" id="GO:0016853">
    <property type="term" value="F:isomerase activity"/>
    <property type="evidence" value="ECO:0007669"/>
    <property type="project" value="UniProtKB-KW"/>
</dbReference>
<gene>
    <name evidence="4" type="ORF">IAR55_000931</name>
</gene>
<dbReference type="PIRSF" id="PIRSF016184">
    <property type="entry name" value="PhzC_PhzF"/>
    <property type="match status" value="1"/>
</dbReference>
<dbReference type="NCBIfam" id="TIGR00654">
    <property type="entry name" value="PhzF_family"/>
    <property type="match status" value="1"/>
</dbReference>
<dbReference type="Pfam" id="PF02567">
    <property type="entry name" value="PhzC-PhzF"/>
    <property type="match status" value="1"/>
</dbReference>
<dbReference type="Gene3D" id="3.10.310.10">
    <property type="entry name" value="Diaminopimelate Epimerase, Chain A, domain 1"/>
    <property type="match status" value="2"/>
</dbReference>
<evidence type="ECO:0000313" key="5">
    <source>
        <dbReference type="Proteomes" id="UP001388673"/>
    </source>
</evidence>
<dbReference type="GeneID" id="92178190"/>
<dbReference type="GO" id="GO:0005737">
    <property type="term" value="C:cytoplasm"/>
    <property type="evidence" value="ECO:0007669"/>
    <property type="project" value="TreeGrafter"/>
</dbReference>
<keyword evidence="5" id="KW-1185">Reference proteome</keyword>
<accession>A0AAW0Z4F0</accession>
<dbReference type="PANTHER" id="PTHR13774">
    <property type="entry name" value="PHENAZINE BIOSYNTHESIS PROTEIN"/>
    <property type="match status" value="1"/>
</dbReference>
<dbReference type="Proteomes" id="UP001388673">
    <property type="component" value="Unassembled WGS sequence"/>
</dbReference>
<feature type="active site" evidence="3">
    <location>
        <position position="56"/>
    </location>
</feature>
<evidence type="ECO:0000256" key="3">
    <source>
        <dbReference type="PIRSR" id="PIRSR016184-1"/>
    </source>
</evidence>
<keyword evidence="2" id="KW-0413">Isomerase</keyword>
<organism evidence="4 5">
    <name type="scientific">Kwoniella newhampshirensis</name>
    <dbReference type="NCBI Taxonomy" id="1651941"/>
    <lineage>
        <taxon>Eukaryota</taxon>
        <taxon>Fungi</taxon>
        <taxon>Dikarya</taxon>
        <taxon>Basidiomycota</taxon>
        <taxon>Agaricomycotina</taxon>
        <taxon>Tremellomycetes</taxon>
        <taxon>Tremellales</taxon>
        <taxon>Cryptococcaceae</taxon>
        <taxon>Kwoniella</taxon>
    </lineage>
</organism>
<evidence type="ECO:0000256" key="1">
    <source>
        <dbReference type="ARBA" id="ARBA00008270"/>
    </source>
</evidence>
<dbReference type="KEGG" id="kne:92178190"/>
<dbReference type="AlphaFoldDB" id="A0AAW0Z4F0"/>
<dbReference type="SUPFAM" id="SSF54506">
    <property type="entry name" value="Diaminopimelate epimerase-like"/>
    <property type="match status" value="1"/>
</dbReference>